<feature type="compositionally biased region" description="Low complexity" evidence="1">
    <location>
        <begin position="133"/>
        <end position="146"/>
    </location>
</feature>
<evidence type="ECO:0000259" key="3">
    <source>
        <dbReference type="PROSITE" id="PS50838"/>
    </source>
</evidence>
<evidence type="ECO:0000256" key="2">
    <source>
        <dbReference type="SAM" id="SignalP"/>
    </source>
</evidence>
<feature type="non-terminal residue" evidence="4">
    <location>
        <position position="1"/>
    </location>
</feature>
<dbReference type="EMBL" id="JAHRIO010080152">
    <property type="protein sequence ID" value="MEQ2184098.1"/>
    <property type="molecule type" value="Genomic_DNA"/>
</dbReference>
<comment type="caution">
    <text evidence="4">The sequence shown here is derived from an EMBL/GenBank/DDBJ whole genome shotgun (WGS) entry which is preliminary data.</text>
</comment>
<keyword evidence="2" id="KW-0732">Signal</keyword>
<feature type="signal peptide" evidence="2">
    <location>
        <begin position="1"/>
        <end position="25"/>
    </location>
</feature>
<dbReference type="PROSITE" id="PS50838">
    <property type="entry name" value="MAGE"/>
    <property type="match status" value="1"/>
</dbReference>
<sequence length="146" mass="16958">CPSNPKMGLLFVILSVIFMKGGVVRESEFHDPVFPLKKSVCSLPTEQRGWPAHTLQTLRCRDELDLLSLQQRTDWYLEYIRIPHTEPVEYEFRWGQRADMEVSKAQILVFMGQIHEQDPRSWSQQYREAHAISTPSSSQASSSNHR</sequence>
<protein>
    <recommendedName>
        <fullName evidence="3">MAGE domain-containing protein</fullName>
    </recommendedName>
</protein>
<dbReference type="Pfam" id="PF01454">
    <property type="entry name" value="MAGE"/>
    <property type="match status" value="1"/>
</dbReference>
<dbReference type="InterPro" id="IPR037445">
    <property type="entry name" value="MAGE"/>
</dbReference>
<reference evidence="4 5" key="1">
    <citation type="submission" date="2021-06" db="EMBL/GenBank/DDBJ databases">
        <authorList>
            <person name="Palmer J.M."/>
        </authorList>
    </citation>
    <scope>NUCLEOTIDE SEQUENCE [LARGE SCALE GENOMIC DNA]</scope>
    <source>
        <strain evidence="4 5">GA_2019</strain>
        <tissue evidence="4">Muscle</tissue>
    </source>
</reference>
<evidence type="ECO:0000256" key="1">
    <source>
        <dbReference type="SAM" id="MobiDB-lite"/>
    </source>
</evidence>
<feature type="domain" description="MAGE" evidence="3">
    <location>
        <begin position="1"/>
        <end position="129"/>
    </location>
</feature>
<name>A0ABV0PKT6_9TELE</name>
<dbReference type="PANTHER" id="PTHR11736">
    <property type="entry name" value="MELANOMA-ASSOCIATED ANTIGEN MAGE ANTIGEN"/>
    <property type="match status" value="1"/>
</dbReference>
<accession>A0ABV0PKT6</accession>
<organism evidence="4 5">
    <name type="scientific">Goodea atripinnis</name>
    <dbReference type="NCBI Taxonomy" id="208336"/>
    <lineage>
        <taxon>Eukaryota</taxon>
        <taxon>Metazoa</taxon>
        <taxon>Chordata</taxon>
        <taxon>Craniata</taxon>
        <taxon>Vertebrata</taxon>
        <taxon>Euteleostomi</taxon>
        <taxon>Actinopterygii</taxon>
        <taxon>Neopterygii</taxon>
        <taxon>Teleostei</taxon>
        <taxon>Neoteleostei</taxon>
        <taxon>Acanthomorphata</taxon>
        <taxon>Ovalentaria</taxon>
        <taxon>Atherinomorphae</taxon>
        <taxon>Cyprinodontiformes</taxon>
        <taxon>Goodeidae</taxon>
        <taxon>Goodea</taxon>
    </lineage>
</organism>
<feature type="chain" id="PRO_5046160388" description="MAGE domain-containing protein" evidence="2">
    <location>
        <begin position="26"/>
        <end position="146"/>
    </location>
</feature>
<dbReference type="Gene3D" id="1.10.10.1210">
    <property type="entry name" value="MAGE homology domain, winged helix WH2 motif"/>
    <property type="match status" value="1"/>
</dbReference>
<dbReference type="Proteomes" id="UP001476798">
    <property type="component" value="Unassembled WGS sequence"/>
</dbReference>
<proteinExistence type="predicted"/>
<dbReference type="PANTHER" id="PTHR11736:SF14">
    <property type="entry name" value="NSE3 HOMOLOG, SMC5-SMC6 COMPLEX COMPONENT"/>
    <property type="match status" value="1"/>
</dbReference>
<gene>
    <name evidence="4" type="ORF">GOODEAATRI_004457</name>
</gene>
<evidence type="ECO:0000313" key="4">
    <source>
        <dbReference type="EMBL" id="MEQ2184098.1"/>
    </source>
</evidence>
<feature type="region of interest" description="Disordered" evidence="1">
    <location>
        <begin position="124"/>
        <end position="146"/>
    </location>
</feature>
<keyword evidence="5" id="KW-1185">Reference proteome</keyword>
<dbReference type="InterPro" id="IPR041899">
    <property type="entry name" value="MAGE_WH2"/>
</dbReference>
<dbReference type="InterPro" id="IPR002190">
    <property type="entry name" value="MHD_dom"/>
</dbReference>
<evidence type="ECO:0000313" key="5">
    <source>
        <dbReference type="Proteomes" id="UP001476798"/>
    </source>
</evidence>